<evidence type="ECO:0000313" key="2">
    <source>
        <dbReference type="EMBL" id="QOY28199.1"/>
    </source>
</evidence>
<dbReference type="EMBL" id="CP063687">
    <property type="protein sequence ID" value="QOY28199.1"/>
    <property type="molecule type" value="Genomic_DNA"/>
</dbReference>
<dbReference type="Proteomes" id="UP000587477">
    <property type="component" value="Chromosome"/>
</dbReference>
<organism evidence="2 3">
    <name type="scientific">Bacillus velezensis</name>
    <dbReference type="NCBI Taxonomy" id="492670"/>
    <lineage>
        <taxon>Bacteria</taxon>
        <taxon>Bacillati</taxon>
        <taxon>Bacillota</taxon>
        <taxon>Bacilli</taxon>
        <taxon>Bacillales</taxon>
        <taxon>Bacillaceae</taxon>
        <taxon>Bacillus</taxon>
        <taxon>Bacillus amyloliquefaciens group</taxon>
    </lineage>
</organism>
<sequence length="157" mass="17981">MNMKENSIINPLPTDELLDEKERKWRITLPQSYKTFIKQNSGGIPLESQFLCNGHNYAIDRFLCILKVTGENELEWYDIGATMSQLDERIIEDEDLIGVEILPIAVLFAGDFVCLDYRSNRNEPAVCVWSHEESGEFAPVTYPVANNFAEFLEMLGE</sequence>
<gene>
    <name evidence="2" type="ORF">BACVE_003239</name>
</gene>
<dbReference type="SMART" id="SM00860">
    <property type="entry name" value="SMI1_KNR4"/>
    <property type="match status" value="1"/>
</dbReference>
<dbReference type="Gene3D" id="3.40.1580.10">
    <property type="entry name" value="SMI1/KNR4-like"/>
    <property type="match status" value="1"/>
</dbReference>
<evidence type="ECO:0000259" key="1">
    <source>
        <dbReference type="SMART" id="SM00860"/>
    </source>
</evidence>
<dbReference type="InterPro" id="IPR018958">
    <property type="entry name" value="Knr4/Smi1-like_dom"/>
</dbReference>
<dbReference type="RefSeq" id="WP_046559892.1">
    <property type="nucleotide sequence ID" value="NZ_BDDG01000002.1"/>
</dbReference>
<dbReference type="AlphaFoldDB" id="A0A7H0PPM9"/>
<proteinExistence type="predicted"/>
<reference evidence="3" key="1">
    <citation type="submission" date="2020-10" db="EMBL/GenBank/DDBJ databases">
        <title>Complete genome sequence of Bacillus velezensis NST6.</title>
        <authorList>
            <person name="Choi J."/>
        </authorList>
    </citation>
    <scope>NUCLEOTIDE SEQUENCE [LARGE SCALE GENOMIC DNA]</scope>
    <source>
        <strain evidence="3">NST6</strain>
    </source>
</reference>
<protein>
    <recommendedName>
        <fullName evidence="1">Knr4/Smi1-like domain-containing protein</fullName>
    </recommendedName>
</protein>
<feature type="domain" description="Knr4/Smi1-like" evidence="1">
    <location>
        <begin position="12"/>
        <end position="154"/>
    </location>
</feature>
<dbReference type="SUPFAM" id="SSF160631">
    <property type="entry name" value="SMI1/KNR4-like"/>
    <property type="match status" value="1"/>
</dbReference>
<evidence type="ECO:0000313" key="3">
    <source>
        <dbReference type="Proteomes" id="UP000587477"/>
    </source>
</evidence>
<dbReference type="InterPro" id="IPR037883">
    <property type="entry name" value="Knr4/Smi1-like_sf"/>
</dbReference>
<name>A0A7H0PPM9_BACVE</name>
<accession>A0A7H0PPM9</accession>
<dbReference type="Pfam" id="PF14568">
    <property type="entry name" value="SUKH_6"/>
    <property type="match status" value="1"/>
</dbReference>